<keyword evidence="2" id="KW-1185">Reference proteome</keyword>
<reference evidence="1" key="1">
    <citation type="submission" date="2021-06" db="EMBL/GenBank/DDBJ databases">
        <authorList>
            <person name="Kallberg Y."/>
            <person name="Tangrot J."/>
            <person name="Rosling A."/>
        </authorList>
    </citation>
    <scope>NUCLEOTIDE SEQUENCE</scope>
    <source>
        <strain evidence="1">MA461A</strain>
    </source>
</reference>
<dbReference type="Proteomes" id="UP000789920">
    <property type="component" value="Unassembled WGS sequence"/>
</dbReference>
<feature type="non-terminal residue" evidence="1">
    <location>
        <position position="1"/>
    </location>
</feature>
<accession>A0ACA9SPH7</accession>
<sequence>STPKSETEPMKLLEREGRNLPGESQQKEEDMFVFKWIKGLLCSMFSFRTREEYLNYVKENLPKKEPLPENINKAIDDLYDISKNELNVLLETPSIDEEWLTKLATAENSILLQYKEKNIEFINLVEK</sequence>
<gene>
    <name evidence="1" type="ORF">RPERSI_LOCUS33145</name>
</gene>
<dbReference type="EMBL" id="CAJVQC010142020">
    <property type="protein sequence ID" value="CAG8844306.1"/>
    <property type="molecule type" value="Genomic_DNA"/>
</dbReference>
<organism evidence="1 2">
    <name type="scientific">Racocetra persica</name>
    <dbReference type="NCBI Taxonomy" id="160502"/>
    <lineage>
        <taxon>Eukaryota</taxon>
        <taxon>Fungi</taxon>
        <taxon>Fungi incertae sedis</taxon>
        <taxon>Mucoromycota</taxon>
        <taxon>Glomeromycotina</taxon>
        <taxon>Glomeromycetes</taxon>
        <taxon>Diversisporales</taxon>
        <taxon>Gigasporaceae</taxon>
        <taxon>Racocetra</taxon>
    </lineage>
</organism>
<evidence type="ECO:0000313" key="1">
    <source>
        <dbReference type="EMBL" id="CAG8844306.1"/>
    </source>
</evidence>
<proteinExistence type="predicted"/>
<comment type="caution">
    <text evidence="1">The sequence shown here is derived from an EMBL/GenBank/DDBJ whole genome shotgun (WGS) entry which is preliminary data.</text>
</comment>
<protein>
    <submittedName>
        <fullName evidence="1">13063_t:CDS:1</fullName>
    </submittedName>
</protein>
<name>A0ACA9SPH7_9GLOM</name>
<evidence type="ECO:0000313" key="2">
    <source>
        <dbReference type="Proteomes" id="UP000789920"/>
    </source>
</evidence>